<proteinExistence type="predicted"/>
<protein>
    <submittedName>
        <fullName evidence="1">Methyltransferase type 11</fullName>
    </submittedName>
</protein>
<dbReference type="OrthoDB" id="9816564at2"/>
<dbReference type="EMBL" id="CP021108">
    <property type="protein sequence ID" value="ARP84630.1"/>
    <property type="molecule type" value="Genomic_DNA"/>
</dbReference>
<dbReference type="SUPFAM" id="SSF53335">
    <property type="entry name" value="S-adenosyl-L-methionine-dependent methyltransferases"/>
    <property type="match status" value="1"/>
</dbReference>
<reference evidence="1 2" key="1">
    <citation type="submission" date="2017-05" db="EMBL/GenBank/DDBJ databases">
        <title>Complete and WGS of Bordetella genogroups.</title>
        <authorList>
            <person name="Spilker T."/>
            <person name="LiPuma J."/>
        </authorList>
    </citation>
    <scope>NUCLEOTIDE SEQUENCE [LARGE SCALE GENOMIC DNA]</scope>
    <source>
        <strain evidence="1 2">AU19157</strain>
    </source>
</reference>
<gene>
    <name evidence="1" type="ORF">CAL12_19325</name>
</gene>
<dbReference type="InterPro" id="IPR029063">
    <property type="entry name" value="SAM-dependent_MTases_sf"/>
</dbReference>
<dbReference type="GO" id="GO:0008168">
    <property type="term" value="F:methyltransferase activity"/>
    <property type="evidence" value="ECO:0007669"/>
    <property type="project" value="UniProtKB-KW"/>
</dbReference>
<evidence type="ECO:0000313" key="1">
    <source>
        <dbReference type="EMBL" id="ARP84630.1"/>
    </source>
</evidence>
<dbReference type="GO" id="GO:0032259">
    <property type="term" value="P:methylation"/>
    <property type="evidence" value="ECO:0007669"/>
    <property type="project" value="UniProtKB-KW"/>
</dbReference>
<dbReference type="STRING" id="1416806.CAL12_19325"/>
<sequence>MRPYRPVVLSILKERDASSVLDAPCGHGWLGRALQRQGGQKRPQIDGVCLYEEPVPNSGYRSFTEHDLNDPLALPADHYDAVVCGEALHLLTNPGVALESFRTCLRKDGTLIVTTPNTWHMSSRLQYLFRGFHSGFRAAVGKKPGQYITYIPWSFNQLHVFLSHYGFVDITLHEVDEPKPRHWAERLVAIPALLYGRGKQRRADNEEESRYWRQLASRQSLYGRWLVVSARLP</sequence>
<dbReference type="Pfam" id="PF13489">
    <property type="entry name" value="Methyltransf_23"/>
    <property type="match status" value="1"/>
</dbReference>
<dbReference type="Gene3D" id="3.40.50.150">
    <property type="entry name" value="Vaccinia Virus protein VP39"/>
    <property type="match status" value="1"/>
</dbReference>
<keyword evidence="2" id="KW-1185">Reference proteome</keyword>
<name>A0A1W6YU59_9BORD</name>
<keyword evidence="1" id="KW-0489">Methyltransferase</keyword>
<dbReference type="CDD" id="cd02440">
    <property type="entry name" value="AdoMet_MTases"/>
    <property type="match status" value="1"/>
</dbReference>
<dbReference type="Proteomes" id="UP000194151">
    <property type="component" value="Chromosome"/>
</dbReference>
<accession>A0A1W6YU59</accession>
<dbReference type="KEGG" id="bgv:CAL12_19325"/>
<organism evidence="1 2">
    <name type="scientific">Bordetella genomosp. 8</name>
    <dbReference type="NCBI Taxonomy" id="1416806"/>
    <lineage>
        <taxon>Bacteria</taxon>
        <taxon>Pseudomonadati</taxon>
        <taxon>Pseudomonadota</taxon>
        <taxon>Betaproteobacteria</taxon>
        <taxon>Burkholderiales</taxon>
        <taxon>Alcaligenaceae</taxon>
        <taxon>Bordetella</taxon>
    </lineage>
</organism>
<dbReference type="AlphaFoldDB" id="A0A1W6YU59"/>
<keyword evidence="1" id="KW-0808">Transferase</keyword>
<evidence type="ECO:0000313" key="2">
    <source>
        <dbReference type="Proteomes" id="UP000194151"/>
    </source>
</evidence>